<evidence type="ECO:0000313" key="2">
    <source>
        <dbReference type="Proteomes" id="UP000690515"/>
    </source>
</evidence>
<organism evidence="1 2">
    <name type="scientific">Zooshikella harenae</name>
    <dbReference type="NCBI Taxonomy" id="2827238"/>
    <lineage>
        <taxon>Bacteria</taxon>
        <taxon>Pseudomonadati</taxon>
        <taxon>Pseudomonadota</taxon>
        <taxon>Gammaproteobacteria</taxon>
        <taxon>Oceanospirillales</taxon>
        <taxon>Zooshikellaceae</taxon>
        <taxon>Zooshikella</taxon>
    </lineage>
</organism>
<proteinExistence type="predicted"/>
<protein>
    <recommendedName>
        <fullName evidence="3">Solute-binding protein family 3/N-terminal domain-containing protein</fullName>
    </recommendedName>
</protein>
<reference evidence="1 2" key="1">
    <citation type="submission" date="2021-04" db="EMBL/GenBank/DDBJ databases">
        <authorList>
            <person name="Pira H."/>
            <person name="Risdian C."/>
            <person name="Wink J."/>
        </authorList>
    </citation>
    <scope>NUCLEOTIDE SEQUENCE [LARGE SCALE GENOMIC DNA]</scope>
    <source>
        <strain evidence="1 2">WH53</strain>
    </source>
</reference>
<dbReference type="Proteomes" id="UP000690515">
    <property type="component" value="Unassembled WGS sequence"/>
</dbReference>
<evidence type="ECO:0000313" key="1">
    <source>
        <dbReference type="EMBL" id="MBU2712739.1"/>
    </source>
</evidence>
<accession>A0ABS5ZFF0</accession>
<keyword evidence="2" id="KW-1185">Reference proteome</keyword>
<gene>
    <name evidence="1" type="ORF">KCG35_16855</name>
</gene>
<name>A0ABS5ZFF0_9GAMM</name>
<dbReference type="EMBL" id="JAGSOY010000047">
    <property type="protein sequence ID" value="MBU2712739.1"/>
    <property type="molecule type" value="Genomic_DNA"/>
</dbReference>
<dbReference type="SUPFAM" id="SSF53850">
    <property type="entry name" value="Periplasmic binding protein-like II"/>
    <property type="match status" value="1"/>
</dbReference>
<sequence length="77" mass="8661">MIDKAFGQVKGDSLIAVASPFLPFQYVEEGILKGISIDALSAIIQKIELIIEYRVMPWKRAYNYTLSRPNTLIMAIS</sequence>
<comment type="caution">
    <text evidence="1">The sequence shown here is derived from an EMBL/GenBank/DDBJ whole genome shotgun (WGS) entry which is preliminary data.</text>
</comment>
<dbReference type="Gene3D" id="3.40.190.10">
    <property type="entry name" value="Periplasmic binding protein-like II"/>
    <property type="match status" value="1"/>
</dbReference>
<evidence type="ECO:0008006" key="3">
    <source>
        <dbReference type="Google" id="ProtNLM"/>
    </source>
</evidence>
<dbReference type="RefSeq" id="WP_215820966.1">
    <property type="nucleotide sequence ID" value="NZ_JAGSOY010000047.1"/>
</dbReference>